<organism evidence="2 3">
    <name type="scientific">Mycolicibacterium lutetiense</name>
    <dbReference type="NCBI Taxonomy" id="1641992"/>
    <lineage>
        <taxon>Bacteria</taxon>
        <taxon>Bacillati</taxon>
        <taxon>Actinomycetota</taxon>
        <taxon>Actinomycetes</taxon>
        <taxon>Mycobacteriales</taxon>
        <taxon>Mycobacteriaceae</taxon>
        <taxon>Mycolicibacterium</taxon>
    </lineage>
</organism>
<dbReference type="RefSeq" id="WP_209916651.1">
    <property type="nucleotide sequence ID" value="NZ_JAGIOP010000002.1"/>
</dbReference>
<keyword evidence="3" id="KW-1185">Reference proteome</keyword>
<gene>
    <name evidence="2" type="ORF">JOF57_002407</name>
</gene>
<feature type="chain" id="PRO_5047408541" evidence="1">
    <location>
        <begin position="20"/>
        <end position="405"/>
    </location>
</feature>
<protein>
    <submittedName>
        <fullName evidence="2">Metalloprotease</fullName>
    </submittedName>
</protein>
<evidence type="ECO:0000313" key="3">
    <source>
        <dbReference type="Proteomes" id="UP000694460"/>
    </source>
</evidence>
<keyword evidence="2" id="KW-0645">Protease</keyword>
<evidence type="ECO:0000256" key="1">
    <source>
        <dbReference type="SAM" id="SignalP"/>
    </source>
</evidence>
<feature type="signal peptide" evidence="1">
    <location>
        <begin position="1"/>
        <end position="19"/>
    </location>
</feature>
<evidence type="ECO:0000313" key="2">
    <source>
        <dbReference type="EMBL" id="MBP2452494.1"/>
    </source>
</evidence>
<dbReference type="GO" id="GO:0008237">
    <property type="term" value="F:metallopeptidase activity"/>
    <property type="evidence" value="ECO:0007669"/>
    <property type="project" value="UniProtKB-KW"/>
</dbReference>
<sequence>MKTATAAVLAATLTLTSCASPVGGVPSSPLSDHARIGGVVIAAVDSGTRPDAPAPVVQVRGTDGGAIDRLGAMAVEDVQAFWSHTTLPGGSEYRPLESVTSWDARTGGGVTVCGIDVTVNAAFCPPENSIGWDRGGLMDVLVQNTGEMAAALILAHEIGHYVDAQARRDKPPTIVREQRADCYAGSYFAWVAAGESPRFTVSSDGLDLVLEVLPIVADAPEGGDHGSSVARLSAFTEGFMRGPDVCAAIDITDSRDALPLIPGDSTTIFTPELVESVAAAVADVTGVPVDTSQVDIAAVNAVGAEPVPGVRGDGSGLTVLIAQLVQPWVAEQQVSSPRVSTCAVGSVLRGMAHGGAFSLTVSDLDEAALAALTAPPGEYVGLSGSGFERVRGFLSGLAGGLERCA</sequence>
<proteinExistence type="predicted"/>
<keyword evidence="1" id="KW-0732">Signal</keyword>
<accession>A0ABS4ZSP5</accession>
<keyword evidence="2" id="KW-0482">Metalloprotease</keyword>
<dbReference type="PROSITE" id="PS51257">
    <property type="entry name" value="PROKAR_LIPOPROTEIN"/>
    <property type="match status" value="1"/>
</dbReference>
<reference evidence="2 3" key="1">
    <citation type="submission" date="2021-03" db="EMBL/GenBank/DDBJ databases">
        <title>Sequencing the genomes of 1000 actinobacteria strains.</title>
        <authorList>
            <person name="Klenk H.-P."/>
        </authorList>
    </citation>
    <scope>NUCLEOTIDE SEQUENCE [LARGE SCALE GENOMIC DNA]</scope>
    <source>
        <strain evidence="2 3">DSM 46713</strain>
    </source>
</reference>
<name>A0ABS4ZSP5_9MYCO</name>
<comment type="caution">
    <text evidence="2">The sequence shown here is derived from an EMBL/GenBank/DDBJ whole genome shotgun (WGS) entry which is preliminary data.</text>
</comment>
<dbReference type="EMBL" id="JAGIOP010000002">
    <property type="protein sequence ID" value="MBP2452494.1"/>
    <property type="molecule type" value="Genomic_DNA"/>
</dbReference>
<dbReference type="Proteomes" id="UP000694460">
    <property type="component" value="Unassembled WGS sequence"/>
</dbReference>
<keyword evidence="2" id="KW-0378">Hydrolase</keyword>